<keyword evidence="5 6" id="KW-0472">Membrane</keyword>
<feature type="transmembrane region" description="Helical" evidence="6">
    <location>
        <begin position="258"/>
        <end position="282"/>
    </location>
</feature>
<evidence type="ECO:0000256" key="6">
    <source>
        <dbReference type="SAM" id="Phobius"/>
    </source>
</evidence>
<feature type="transmembrane region" description="Helical" evidence="6">
    <location>
        <begin position="218"/>
        <end position="237"/>
    </location>
</feature>
<feature type="transmembrane region" description="Helical" evidence="6">
    <location>
        <begin position="435"/>
        <end position="454"/>
    </location>
</feature>
<dbReference type="EMBL" id="JAPMLT010000003">
    <property type="protein sequence ID" value="MCX7570139.1"/>
    <property type="molecule type" value="Genomic_DNA"/>
</dbReference>
<keyword evidence="3 6" id="KW-0812">Transmembrane</keyword>
<protein>
    <submittedName>
        <fullName evidence="7">Amino acid permease</fullName>
    </submittedName>
</protein>
<evidence type="ECO:0000256" key="1">
    <source>
        <dbReference type="ARBA" id="ARBA00004141"/>
    </source>
</evidence>
<feature type="transmembrane region" description="Helical" evidence="6">
    <location>
        <begin position="356"/>
        <end position="373"/>
    </location>
</feature>
<feature type="transmembrane region" description="Helical" evidence="6">
    <location>
        <begin position="21"/>
        <end position="47"/>
    </location>
</feature>
<evidence type="ECO:0000313" key="7">
    <source>
        <dbReference type="EMBL" id="MCX7570139.1"/>
    </source>
</evidence>
<evidence type="ECO:0000256" key="3">
    <source>
        <dbReference type="ARBA" id="ARBA00022692"/>
    </source>
</evidence>
<dbReference type="Gene3D" id="1.20.1740.10">
    <property type="entry name" value="Amino acid/polyamine transporter I"/>
    <property type="match status" value="1"/>
</dbReference>
<dbReference type="PANTHER" id="PTHR43243">
    <property type="entry name" value="INNER MEMBRANE TRANSPORTER YGJI-RELATED"/>
    <property type="match status" value="1"/>
</dbReference>
<organism evidence="7 8">
    <name type="scientific">Tumebacillus lacus</name>
    <dbReference type="NCBI Taxonomy" id="2995335"/>
    <lineage>
        <taxon>Bacteria</taxon>
        <taxon>Bacillati</taxon>
        <taxon>Bacillota</taxon>
        <taxon>Bacilli</taxon>
        <taxon>Bacillales</taxon>
        <taxon>Alicyclobacillaceae</taxon>
        <taxon>Tumebacillus</taxon>
    </lineage>
</organism>
<evidence type="ECO:0000256" key="4">
    <source>
        <dbReference type="ARBA" id="ARBA00022989"/>
    </source>
</evidence>
<keyword evidence="2" id="KW-0813">Transport</keyword>
<sequence length="467" mass="50274">MSLFRRKDIQAMLAEKQKGQQLAKVLGAFDLTLLGIGGVIGTGIFVLTGVAAAKYSGPGLIVSFILAGLACIFAALCYAEFATAVPVSGSVYTYSYATLGEIIAWIIGWDLMLEYLLTSSTVAVGWSGYFQKLLSGFGIHIPAVLSTSPGNPDVPGAIMNLPAALIILLITAMLARGIKESTKINNIMVLIKVSVVLLFIVVGVWYVEPANWTPFMPYGWSGVFSGAAFVFFAYIGFDAVATAAEEVRNPQRDMPIGIIASLLICTVLYIVVSAIMTGILPYKMLDDPAPISLVLQAVNQNWVAGFVSLGAILGLTTVLLVMLYGQTRVFFAMSRDGLLPKLFSQVHPRFQTPSKSTWIVGFIAAGMAAFVPLKQLADLANIGTLAAFTLISVGVIVMRRTQPDLPRSFRVPFVPLVPLLAAGSSIFLMVQLPAVTWQAFVIWLLIGLVVYFAYSRRHSTLNQRSNG</sequence>
<evidence type="ECO:0000256" key="2">
    <source>
        <dbReference type="ARBA" id="ARBA00022448"/>
    </source>
</evidence>
<proteinExistence type="predicted"/>
<keyword evidence="4 6" id="KW-1133">Transmembrane helix</keyword>
<feature type="transmembrane region" description="Helical" evidence="6">
    <location>
        <begin position="157"/>
        <end position="175"/>
    </location>
</feature>
<accession>A0ABT3X5Z6</accession>
<reference evidence="7 8" key="1">
    <citation type="submission" date="2022-11" db="EMBL/GenBank/DDBJ databases">
        <title>Study of microbial diversity in lake waters.</title>
        <authorList>
            <person name="Zhang J."/>
        </authorList>
    </citation>
    <scope>NUCLEOTIDE SEQUENCE [LARGE SCALE GENOMIC DNA]</scope>
    <source>
        <strain evidence="7 8">DT12</strain>
    </source>
</reference>
<feature type="transmembrane region" description="Helical" evidence="6">
    <location>
        <begin position="302"/>
        <end position="325"/>
    </location>
</feature>
<evidence type="ECO:0000313" key="8">
    <source>
        <dbReference type="Proteomes" id="UP001208017"/>
    </source>
</evidence>
<feature type="transmembrane region" description="Helical" evidence="6">
    <location>
        <begin position="379"/>
        <end position="397"/>
    </location>
</feature>
<feature type="transmembrane region" description="Helical" evidence="6">
    <location>
        <begin position="187"/>
        <end position="206"/>
    </location>
</feature>
<gene>
    <name evidence="7" type="ORF">OS242_09195</name>
</gene>
<dbReference type="Proteomes" id="UP001208017">
    <property type="component" value="Unassembled WGS sequence"/>
</dbReference>
<dbReference type="Pfam" id="PF13520">
    <property type="entry name" value="AA_permease_2"/>
    <property type="match status" value="1"/>
</dbReference>
<comment type="caution">
    <text evidence="7">The sequence shown here is derived from an EMBL/GenBank/DDBJ whole genome shotgun (WGS) entry which is preliminary data.</text>
</comment>
<dbReference type="RefSeq" id="WP_267151380.1">
    <property type="nucleotide sequence ID" value="NZ_JAPMLT010000003.1"/>
</dbReference>
<dbReference type="PIRSF" id="PIRSF006060">
    <property type="entry name" value="AA_transporter"/>
    <property type="match status" value="1"/>
</dbReference>
<evidence type="ECO:0000256" key="5">
    <source>
        <dbReference type="ARBA" id="ARBA00023136"/>
    </source>
</evidence>
<comment type="subcellular location">
    <subcellularLocation>
        <location evidence="1">Membrane</location>
        <topology evidence="1">Multi-pass membrane protein</topology>
    </subcellularLocation>
</comment>
<name>A0ABT3X5Z6_9BACL</name>
<feature type="transmembrane region" description="Helical" evidence="6">
    <location>
        <begin position="91"/>
        <end position="109"/>
    </location>
</feature>
<feature type="transmembrane region" description="Helical" evidence="6">
    <location>
        <begin position="59"/>
        <end position="79"/>
    </location>
</feature>
<feature type="transmembrane region" description="Helical" evidence="6">
    <location>
        <begin position="409"/>
        <end position="429"/>
    </location>
</feature>
<dbReference type="PANTHER" id="PTHR43243:SF4">
    <property type="entry name" value="CATIONIC AMINO ACID TRANSPORTER 4"/>
    <property type="match status" value="1"/>
</dbReference>
<dbReference type="InterPro" id="IPR002293">
    <property type="entry name" value="AA/rel_permease1"/>
</dbReference>
<keyword evidence="8" id="KW-1185">Reference proteome</keyword>